<keyword evidence="1" id="KW-0812">Transmembrane</keyword>
<feature type="transmembrane region" description="Helical" evidence="1">
    <location>
        <begin position="309"/>
        <end position="333"/>
    </location>
</feature>
<dbReference type="InterPro" id="IPR004711">
    <property type="entry name" value="Benzoate_Transporter"/>
</dbReference>
<feature type="transmembrane region" description="Helical" evidence="1">
    <location>
        <begin position="91"/>
        <end position="110"/>
    </location>
</feature>
<dbReference type="PANTHER" id="PTHR30199:SF0">
    <property type="entry name" value="INNER MEMBRANE PROTEIN YDCO"/>
    <property type="match status" value="1"/>
</dbReference>
<dbReference type="PANTHER" id="PTHR30199">
    <property type="entry name" value="MFS FAMILY TRANSPORTER, PREDICTED SUBSTRATE BENZOATE"/>
    <property type="match status" value="1"/>
</dbReference>
<protein>
    <submittedName>
        <fullName evidence="2">Benzoate membrane transport protein</fullName>
    </submittedName>
</protein>
<accession>A0ABS4DUA3</accession>
<organism evidence="2 3">
    <name type="scientific">Rhizobium halophytocola</name>
    <dbReference type="NCBI Taxonomy" id="735519"/>
    <lineage>
        <taxon>Bacteria</taxon>
        <taxon>Pseudomonadati</taxon>
        <taxon>Pseudomonadota</taxon>
        <taxon>Alphaproteobacteria</taxon>
        <taxon>Hyphomicrobiales</taxon>
        <taxon>Rhizobiaceae</taxon>
        <taxon>Rhizobium/Agrobacterium group</taxon>
        <taxon>Rhizobium</taxon>
    </lineage>
</organism>
<dbReference type="Proteomes" id="UP000759443">
    <property type="component" value="Unassembled WGS sequence"/>
</dbReference>
<name>A0ABS4DUA3_9HYPH</name>
<proteinExistence type="predicted"/>
<keyword evidence="3" id="KW-1185">Reference proteome</keyword>
<evidence type="ECO:0000313" key="2">
    <source>
        <dbReference type="EMBL" id="MBP1849285.1"/>
    </source>
</evidence>
<comment type="caution">
    <text evidence="2">The sequence shown here is derived from an EMBL/GenBank/DDBJ whole genome shotgun (WGS) entry which is preliminary data.</text>
</comment>
<gene>
    <name evidence="2" type="ORF">J2Z17_000706</name>
</gene>
<evidence type="ECO:0000256" key="1">
    <source>
        <dbReference type="SAM" id="Phobius"/>
    </source>
</evidence>
<feature type="transmembrane region" description="Helical" evidence="1">
    <location>
        <begin position="191"/>
        <end position="215"/>
    </location>
</feature>
<reference evidence="2 3" key="1">
    <citation type="submission" date="2021-03" db="EMBL/GenBank/DDBJ databases">
        <title>Genomic Encyclopedia of Type Strains, Phase IV (KMG-IV): sequencing the most valuable type-strain genomes for metagenomic binning, comparative biology and taxonomic classification.</title>
        <authorList>
            <person name="Goeker M."/>
        </authorList>
    </citation>
    <scope>NUCLEOTIDE SEQUENCE [LARGE SCALE GENOMIC DNA]</scope>
    <source>
        <strain evidence="2 3">DSM 21600</strain>
    </source>
</reference>
<feature type="transmembrane region" description="Helical" evidence="1">
    <location>
        <begin position="32"/>
        <end position="52"/>
    </location>
</feature>
<feature type="transmembrane region" description="Helical" evidence="1">
    <location>
        <begin position="339"/>
        <end position="357"/>
    </location>
</feature>
<feature type="transmembrane region" description="Helical" evidence="1">
    <location>
        <begin position="227"/>
        <end position="246"/>
    </location>
</feature>
<dbReference type="Pfam" id="PF03594">
    <property type="entry name" value="BenE"/>
    <property type="match status" value="1"/>
</dbReference>
<feature type="transmembrane region" description="Helical" evidence="1">
    <location>
        <begin position="117"/>
        <end position="134"/>
    </location>
</feature>
<keyword evidence="1" id="KW-1133">Transmembrane helix</keyword>
<feature type="transmembrane region" description="Helical" evidence="1">
    <location>
        <begin position="64"/>
        <end position="85"/>
    </location>
</feature>
<sequence length="424" mass="42707">MDAQGRQIVERGPGFAASLGDLAGAINIKTGSAGLVAAIFGCSGPALIVIGAAGTGNLTNGQTVAWLLAIYGLGGLISLVLGLYYKMPITGAYSIPGAALVAGSLATFGFDQAVGAFIMAGVLVLILGVTGLIGKVMRWLPLPIVMAMIAGALIRFGIGAVTAVGKMPLVVGLTILAFFLSMRFVKVVPPVLTALIVGLLAVWATGSFGTGDAAISFVRPQLTAPSFTFGAFLAIAVPLAILVVGAENAQATGVLIAEKYNPPINAMTIISGIGGILAGFLGGHNANIAGPMTAICSSDQAGEDRSLRYGATVINGVLFAVFGIFAGLVVPLILKMPAALIGAIAGLAMINVLLMAFQAAFNKQSGYQIGAFVALIISMSNVSLFGISAPFWALVGGAVISLLVEEGAVVSTTAEANLAEREAA</sequence>
<feature type="transmembrane region" description="Helical" evidence="1">
    <location>
        <begin position="369"/>
        <end position="393"/>
    </location>
</feature>
<dbReference type="EMBL" id="JAGGJU010000002">
    <property type="protein sequence ID" value="MBP1849285.1"/>
    <property type="molecule type" value="Genomic_DNA"/>
</dbReference>
<feature type="transmembrane region" description="Helical" evidence="1">
    <location>
        <begin position="266"/>
        <end position="288"/>
    </location>
</feature>
<evidence type="ECO:0000313" key="3">
    <source>
        <dbReference type="Proteomes" id="UP000759443"/>
    </source>
</evidence>
<dbReference type="RefSeq" id="WP_209942311.1">
    <property type="nucleotide sequence ID" value="NZ_JAGGJU010000002.1"/>
</dbReference>
<keyword evidence="1" id="KW-0472">Membrane</keyword>